<sequence length="785" mass="88337">MGDEPCGIRGCRGKSGPAVLSAGFYVLRCDAKAAHRAWNLGGCWTWSTRKPVGAVPDAVSQVTQESKKAPQTPERTVPEASEDLDKQSPASSSASAMDPVAMTIASWSQTDRALEVALFLRSQQPDEWEKLLRLAAQHRCKDRPADKDQYTPCSRRHRSFVWKYVHLRRSTNGATWYCNSCCKDSDPADLPPNSFGKYTAGNTTNIAEHLKTLDRLPFPDVRSLVSKLFSFGRLEQNLFGLLRKHGIHRPQEAPSAPATEIQGRPWSESELAQVVAKGLAIDRLPAFTTERPGVKHIFRELLGPNFRLPCHATVAKIQQDLLEDVRASIRVEVQTSAVAGLPAVTVSSDLWEAPDGTHFQAQLLHYVTDFTRKKALLYLDRLGTDKTSANQAQRICAIFRDRGLDTDCIYASLSDCTGNARNIARDLKVQMALCSAHITALDPRKQVFMQPRRERGVERLAVHETANEEVVAAFERIRARAKTHRFSERHRRDLDCCQKYVGLERPLRVQIDCSSKWNSTLSMCENDFRLRAAYLELRSRFPDRSDVSTVSNNLQDYILSRDFAGVLRPFELCTELLQKGNAPASIVLPCHVALAAQLEAEREPVYVLGENRGLIQIQEHHLHDLAQKLRAQLRDRIAAGNRHLDAVRPLLGRCTLLDPRFRMKHASMEERQTAIDQVLKEAAVHLRRSAGPDQIPHAEEETPRKKMRRSFLSAMDGKDDRPWHHHSLKEQLAAYVNGNNVSKDTCPLAWWKAHRTDFPLLIPVVVRYLAIPASTADAERVFSLA</sequence>
<accession>A0A812J7X2</accession>
<evidence type="ECO:0000313" key="8">
    <source>
        <dbReference type="EMBL" id="CAE7193723.1"/>
    </source>
</evidence>
<evidence type="ECO:0000259" key="7">
    <source>
        <dbReference type="Pfam" id="PF05699"/>
    </source>
</evidence>
<protein>
    <submittedName>
        <fullName evidence="8">Zbed4 protein</fullName>
    </submittedName>
</protein>
<evidence type="ECO:0000256" key="2">
    <source>
        <dbReference type="ARBA" id="ARBA00022723"/>
    </source>
</evidence>
<reference evidence="8" key="1">
    <citation type="submission" date="2021-02" db="EMBL/GenBank/DDBJ databases">
        <authorList>
            <person name="Dougan E. K."/>
            <person name="Rhodes N."/>
            <person name="Thang M."/>
            <person name="Chan C."/>
        </authorList>
    </citation>
    <scope>NUCLEOTIDE SEQUENCE</scope>
</reference>
<evidence type="ECO:0000313" key="9">
    <source>
        <dbReference type="Proteomes" id="UP000604046"/>
    </source>
</evidence>
<dbReference type="GO" id="GO:0005634">
    <property type="term" value="C:nucleus"/>
    <property type="evidence" value="ECO:0007669"/>
    <property type="project" value="UniProtKB-SubCell"/>
</dbReference>
<name>A0A812J7X2_9DINO</name>
<keyword evidence="5" id="KW-0539">Nucleus</keyword>
<evidence type="ECO:0000256" key="3">
    <source>
        <dbReference type="ARBA" id="ARBA00022771"/>
    </source>
</evidence>
<evidence type="ECO:0000256" key="5">
    <source>
        <dbReference type="ARBA" id="ARBA00023242"/>
    </source>
</evidence>
<comment type="subcellular location">
    <subcellularLocation>
        <location evidence="1">Nucleus</location>
    </subcellularLocation>
</comment>
<evidence type="ECO:0000256" key="6">
    <source>
        <dbReference type="SAM" id="MobiDB-lite"/>
    </source>
</evidence>
<dbReference type="Pfam" id="PF05699">
    <property type="entry name" value="Dimer_Tnp_hAT"/>
    <property type="match status" value="1"/>
</dbReference>
<evidence type="ECO:0000256" key="4">
    <source>
        <dbReference type="ARBA" id="ARBA00022833"/>
    </source>
</evidence>
<feature type="region of interest" description="Disordered" evidence="6">
    <location>
        <begin position="58"/>
        <end position="97"/>
    </location>
</feature>
<dbReference type="EMBL" id="CAJNDS010000335">
    <property type="protein sequence ID" value="CAE7193723.1"/>
    <property type="molecule type" value="Genomic_DNA"/>
</dbReference>
<evidence type="ECO:0000256" key="1">
    <source>
        <dbReference type="ARBA" id="ARBA00004123"/>
    </source>
</evidence>
<proteinExistence type="predicted"/>
<dbReference type="Proteomes" id="UP000604046">
    <property type="component" value="Unassembled WGS sequence"/>
</dbReference>
<comment type="caution">
    <text evidence="8">The sequence shown here is derived from an EMBL/GenBank/DDBJ whole genome shotgun (WGS) entry which is preliminary data.</text>
</comment>
<dbReference type="GO" id="GO:0008270">
    <property type="term" value="F:zinc ion binding"/>
    <property type="evidence" value="ECO:0007669"/>
    <property type="project" value="UniProtKB-KW"/>
</dbReference>
<dbReference type="PANTHER" id="PTHR46481">
    <property type="entry name" value="ZINC FINGER BED DOMAIN-CONTAINING PROTEIN 4"/>
    <property type="match status" value="1"/>
</dbReference>
<dbReference type="SUPFAM" id="SSF53098">
    <property type="entry name" value="Ribonuclease H-like"/>
    <property type="match status" value="1"/>
</dbReference>
<gene>
    <name evidence="8" type="primary">Zbed4</name>
    <name evidence="8" type="ORF">SNAT2548_LOCUS5259</name>
</gene>
<organism evidence="8 9">
    <name type="scientific">Symbiodinium natans</name>
    <dbReference type="NCBI Taxonomy" id="878477"/>
    <lineage>
        <taxon>Eukaryota</taxon>
        <taxon>Sar</taxon>
        <taxon>Alveolata</taxon>
        <taxon>Dinophyceae</taxon>
        <taxon>Suessiales</taxon>
        <taxon>Symbiodiniaceae</taxon>
        <taxon>Symbiodinium</taxon>
    </lineage>
</organism>
<keyword evidence="2" id="KW-0479">Metal-binding</keyword>
<keyword evidence="4" id="KW-0862">Zinc</keyword>
<dbReference type="PANTHER" id="PTHR46481:SF10">
    <property type="entry name" value="ZINC FINGER BED DOMAIN-CONTAINING PROTEIN 39"/>
    <property type="match status" value="1"/>
</dbReference>
<dbReference type="InterPro" id="IPR052035">
    <property type="entry name" value="ZnF_BED_domain_contain"/>
</dbReference>
<dbReference type="GO" id="GO:0046983">
    <property type="term" value="F:protein dimerization activity"/>
    <property type="evidence" value="ECO:0007669"/>
    <property type="project" value="InterPro"/>
</dbReference>
<feature type="domain" description="HAT C-terminal dimerisation" evidence="7">
    <location>
        <begin position="743"/>
        <end position="784"/>
    </location>
</feature>
<dbReference type="AlphaFoldDB" id="A0A812J7X2"/>
<dbReference type="InterPro" id="IPR012337">
    <property type="entry name" value="RNaseH-like_sf"/>
</dbReference>
<dbReference type="OrthoDB" id="447773at2759"/>
<dbReference type="InterPro" id="IPR008906">
    <property type="entry name" value="HATC_C_dom"/>
</dbReference>
<keyword evidence="9" id="KW-1185">Reference proteome</keyword>
<keyword evidence="3" id="KW-0863">Zinc-finger</keyword>